<evidence type="ECO:0000313" key="9">
    <source>
        <dbReference type="Proteomes" id="UP000006045"/>
    </source>
</evidence>
<dbReference type="EMBL" id="CM001561">
    <property type="protein sequence ID" value="EJZ56355.1"/>
    <property type="molecule type" value="Genomic_DNA"/>
</dbReference>
<evidence type="ECO:0000313" key="8">
    <source>
        <dbReference type="EMBL" id="EJZ56355.1"/>
    </source>
</evidence>
<feature type="transmembrane region" description="Helical" evidence="6">
    <location>
        <begin position="6"/>
        <end position="23"/>
    </location>
</feature>
<comment type="subcellular location">
    <subcellularLocation>
        <location evidence="1">Cell membrane</location>
        <topology evidence="1">Multi-pass membrane protein</topology>
    </subcellularLocation>
</comment>
<gene>
    <name evidence="8" type="primary">tadB</name>
    <name evidence="8" type="ORF">I1A_000663</name>
</gene>
<keyword evidence="2" id="KW-1003">Cell membrane</keyword>
<feature type="domain" description="Type II secretion system protein GspF" evidence="7">
    <location>
        <begin position="128"/>
        <end position="253"/>
    </location>
</feature>
<dbReference type="GO" id="GO:0005886">
    <property type="term" value="C:plasma membrane"/>
    <property type="evidence" value="ECO:0007669"/>
    <property type="project" value="UniProtKB-SubCell"/>
</dbReference>
<dbReference type="AlphaFoldDB" id="A0A7U9CJF3"/>
<feature type="transmembrane region" description="Helical" evidence="6">
    <location>
        <begin position="273"/>
        <end position="291"/>
    </location>
</feature>
<proteinExistence type="predicted"/>
<feature type="transmembrane region" description="Helical" evidence="6">
    <location>
        <begin position="236"/>
        <end position="253"/>
    </location>
</feature>
<dbReference type="PANTHER" id="PTHR35007">
    <property type="entry name" value="INTEGRAL MEMBRANE PROTEIN-RELATED"/>
    <property type="match status" value="1"/>
</dbReference>
<dbReference type="RefSeq" id="WP_003221317.1">
    <property type="nucleotide sequence ID" value="NZ_CM001561.1"/>
</dbReference>
<dbReference type="Proteomes" id="UP000006045">
    <property type="component" value="Chromosome"/>
</dbReference>
<evidence type="ECO:0000256" key="2">
    <source>
        <dbReference type="ARBA" id="ARBA00022475"/>
    </source>
</evidence>
<evidence type="ECO:0000259" key="7">
    <source>
        <dbReference type="Pfam" id="PF00482"/>
    </source>
</evidence>
<evidence type="ECO:0000256" key="3">
    <source>
        <dbReference type="ARBA" id="ARBA00022692"/>
    </source>
</evidence>
<dbReference type="InterPro" id="IPR018076">
    <property type="entry name" value="T2SS_GspF_dom"/>
</dbReference>
<evidence type="ECO:0000256" key="1">
    <source>
        <dbReference type="ARBA" id="ARBA00004651"/>
    </source>
</evidence>
<dbReference type="Pfam" id="PF00482">
    <property type="entry name" value="T2SSF"/>
    <property type="match status" value="1"/>
</dbReference>
<keyword evidence="4 6" id="KW-1133">Transmembrane helix</keyword>
<keyword evidence="5 6" id="KW-0472">Membrane</keyword>
<organism evidence="8 9">
    <name type="scientific">Pseudomonas fluorescens R124</name>
    <dbReference type="NCBI Taxonomy" id="743713"/>
    <lineage>
        <taxon>Bacteria</taxon>
        <taxon>Pseudomonadati</taxon>
        <taxon>Pseudomonadota</taxon>
        <taxon>Gammaproteobacteria</taxon>
        <taxon>Pseudomonadales</taxon>
        <taxon>Pseudomonadaceae</taxon>
        <taxon>Pseudomonas</taxon>
    </lineage>
</organism>
<dbReference type="InterPro" id="IPR042094">
    <property type="entry name" value="T2SS_GspF_sf"/>
</dbReference>
<keyword evidence="3 6" id="KW-0812">Transmembrane</keyword>
<feature type="transmembrane region" description="Helical" evidence="6">
    <location>
        <begin position="71"/>
        <end position="88"/>
    </location>
</feature>
<name>A0A7U9CJF3_PSEFL</name>
<feature type="transmembrane region" description="Helical" evidence="6">
    <location>
        <begin position="94"/>
        <end position="113"/>
    </location>
</feature>
<protein>
    <submittedName>
        <fullName evidence="8">TadB</fullName>
    </submittedName>
</protein>
<dbReference type="PANTHER" id="PTHR35007:SF1">
    <property type="entry name" value="PILUS ASSEMBLY PROTEIN"/>
    <property type="match status" value="1"/>
</dbReference>
<evidence type="ECO:0000256" key="4">
    <source>
        <dbReference type="ARBA" id="ARBA00022989"/>
    </source>
</evidence>
<dbReference type="Gene3D" id="1.20.81.30">
    <property type="entry name" value="Type II secretion system (T2SS), domain F"/>
    <property type="match status" value="1"/>
</dbReference>
<evidence type="ECO:0000256" key="6">
    <source>
        <dbReference type="SAM" id="Phobius"/>
    </source>
</evidence>
<sequence length="294" mass="33126">MLGPVILIIMCLILLGLSIRLFLHGIHKTANEKVLNRLAAGQPQIAVEKTRWVGLERMFLRAGLGRPTERFGLWLSLWAIAILLGYLLGHWIGLLVALLVPPVILRLYISWLYRRRLKRMIEQLPQLLDHTVRSLKSGRTLSDAVMGGIEASDDPLKTAMGRVQRNVQLGVNLPDAVSDFAELYEQDELRMFALGLKVNHRYGGNASELLENLIKLIREREQGARQLRAMTGETRMTAWVLGALPVILVSYFMLTNPGYMLGMWHDSGGQTMLIAALVLQVLGFLALWRMLRSV</sequence>
<accession>A0A7U9CJF3</accession>
<dbReference type="OrthoDB" id="597333at2"/>
<evidence type="ECO:0000256" key="5">
    <source>
        <dbReference type="ARBA" id="ARBA00023136"/>
    </source>
</evidence>
<reference evidence="8 9" key="1">
    <citation type="submission" date="2012-08" db="EMBL/GenBank/DDBJ databases">
        <title>The genome of cave-isolated P. fluorescens strain R124 demonstrates phenotypic adaptation to the mineral environment.</title>
        <authorList>
            <person name="Barton M.D."/>
            <person name="Petronio M."/>
            <person name="Giarrizzo J.G."/>
            <person name="Bowling B.V."/>
            <person name="Barton H.A."/>
        </authorList>
    </citation>
    <scope>NUCLEOTIDE SEQUENCE [LARGE SCALE GENOMIC DNA]</scope>
    <source>
        <strain evidence="8 9">R124</strain>
    </source>
</reference>